<dbReference type="AlphaFoldDB" id="A0A4V4HHF0"/>
<feature type="domain" description="Major facilitator superfamily (MFS) profile" evidence="7">
    <location>
        <begin position="1"/>
        <end position="418"/>
    </location>
</feature>
<keyword evidence="2" id="KW-0813">Transport</keyword>
<feature type="transmembrane region" description="Helical" evidence="6">
    <location>
        <begin position="22"/>
        <end position="44"/>
    </location>
</feature>
<dbReference type="PROSITE" id="PS50850">
    <property type="entry name" value="MFS"/>
    <property type="match status" value="1"/>
</dbReference>
<evidence type="ECO:0000256" key="5">
    <source>
        <dbReference type="ARBA" id="ARBA00023136"/>
    </source>
</evidence>
<feature type="transmembrane region" description="Helical" evidence="6">
    <location>
        <begin position="219"/>
        <end position="239"/>
    </location>
</feature>
<accession>A0A4V4HHF0</accession>
<feature type="transmembrane region" description="Helical" evidence="6">
    <location>
        <begin position="394"/>
        <end position="413"/>
    </location>
</feature>
<keyword evidence="5 6" id="KW-0472">Membrane</keyword>
<evidence type="ECO:0000256" key="2">
    <source>
        <dbReference type="ARBA" id="ARBA00022448"/>
    </source>
</evidence>
<evidence type="ECO:0000256" key="6">
    <source>
        <dbReference type="SAM" id="Phobius"/>
    </source>
</evidence>
<dbReference type="PANTHER" id="PTHR23504">
    <property type="entry name" value="MAJOR FACILITATOR SUPERFAMILY DOMAIN-CONTAINING PROTEIN 10"/>
    <property type="match status" value="1"/>
</dbReference>
<dbReference type="InterPro" id="IPR020846">
    <property type="entry name" value="MFS_dom"/>
</dbReference>
<proteinExistence type="predicted"/>
<dbReference type="PANTHER" id="PTHR23504:SF15">
    <property type="entry name" value="MAJOR FACILITATOR SUPERFAMILY (MFS) PROFILE DOMAIN-CONTAINING PROTEIN"/>
    <property type="match status" value="1"/>
</dbReference>
<organism evidence="8 9">
    <name type="scientific">Dendrothele bispora (strain CBS 962.96)</name>
    <dbReference type="NCBI Taxonomy" id="1314807"/>
    <lineage>
        <taxon>Eukaryota</taxon>
        <taxon>Fungi</taxon>
        <taxon>Dikarya</taxon>
        <taxon>Basidiomycota</taxon>
        <taxon>Agaricomycotina</taxon>
        <taxon>Agaricomycetes</taxon>
        <taxon>Agaricomycetidae</taxon>
        <taxon>Agaricales</taxon>
        <taxon>Agaricales incertae sedis</taxon>
        <taxon>Dendrothele</taxon>
    </lineage>
</organism>
<keyword evidence="4 6" id="KW-1133">Transmembrane helix</keyword>
<evidence type="ECO:0000256" key="1">
    <source>
        <dbReference type="ARBA" id="ARBA00004141"/>
    </source>
</evidence>
<feature type="transmembrane region" description="Helical" evidence="6">
    <location>
        <begin position="80"/>
        <end position="101"/>
    </location>
</feature>
<feature type="transmembrane region" description="Helical" evidence="6">
    <location>
        <begin position="326"/>
        <end position="345"/>
    </location>
</feature>
<feature type="transmembrane region" description="Helical" evidence="6">
    <location>
        <begin position="259"/>
        <end position="282"/>
    </location>
</feature>
<keyword evidence="3 6" id="KW-0812">Transmembrane</keyword>
<dbReference type="Proteomes" id="UP000297245">
    <property type="component" value="Unassembled WGS sequence"/>
</dbReference>
<feature type="transmembrane region" description="Helical" evidence="6">
    <location>
        <begin position="154"/>
        <end position="176"/>
    </location>
</feature>
<sequence length="421" mass="46044">MTIFDLFFSSELPITEGDETRVGYYAGLIESLFFVTEALTILQWSRWSDHVGRKPVLLTGLFGLTLSMISFGLSKSFWGLVISRCLAGLLNGNIGVLKSMMGELADETNIAQIMALVPITWSTGGPMLGGWLSNPHERFPTIFGQSEFLKEHPYALPCFVAAGYCVFVWVLTLTCLEETVNVRRLSKSSDTSAIVDESTPSDQVQDPLTLKQILSYPRVVLAVLNYAFLSFLDISFRALQPLVYTTSIPYGGLGLPPPSVGVALGAFGLASGAFQAFVFVHIYNRLGPKTTFRVAISTYLPMFILFPLMNLSALHGGLNLLTWIELALQISLYVLMDMGTINIYIRASAPNDRSLGATNGLSQTCVSITRAIGPAASTSLFALSLQRNLLGGNLVYVVFAAVTVCTIFVTRYLPEDIWHKT</sequence>
<name>A0A4V4HHF0_DENBC</name>
<reference evidence="8 9" key="1">
    <citation type="journal article" date="2019" name="Nat. Ecol. Evol.">
        <title>Megaphylogeny resolves global patterns of mushroom evolution.</title>
        <authorList>
            <person name="Varga T."/>
            <person name="Krizsan K."/>
            <person name="Foldi C."/>
            <person name="Dima B."/>
            <person name="Sanchez-Garcia M."/>
            <person name="Sanchez-Ramirez S."/>
            <person name="Szollosi G.J."/>
            <person name="Szarkandi J.G."/>
            <person name="Papp V."/>
            <person name="Albert L."/>
            <person name="Andreopoulos W."/>
            <person name="Angelini C."/>
            <person name="Antonin V."/>
            <person name="Barry K.W."/>
            <person name="Bougher N.L."/>
            <person name="Buchanan P."/>
            <person name="Buyck B."/>
            <person name="Bense V."/>
            <person name="Catcheside P."/>
            <person name="Chovatia M."/>
            <person name="Cooper J."/>
            <person name="Damon W."/>
            <person name="Desjardin D."/>
            <person name="Finy P."/>
            <person name="Geml J."/>
            <person name="Haridas S."/>
            <person name="Hughes K."/>
            <person name="Justo A."/>
            <person name="Karasinski D."/>
            <person name="Kautmanova I."/>
            <person name="Kiss B."/>
            <person name="Kocsube S."/>
            <person name="Kotiranta H."/>
            <person name="LaButti K.M."/>
            <person name="Lechner B.E."/>
            <person name="Liimatainen K."/>
            <person name="Lipzen A."/>
            <person name="Lukacs Z."/>
            <person name="Mihaltcheva S."/>
            <person name="Morgado L.N."/>
            <person name="Niskanen T."/>
            <person name="Noordeloos M.E."/>
            <person name="Ohm R.A."/>
            <person name="Ortiz-Santana B."/>
            <person name="Ovrebo C."/>
            <person name="Racz N."/>
            <person name="Riley R."/>
            <person name="Savchenko A."/>
            <person name="Shiryaev A."/>
            <person name="Soop K."/>
            <person name="Spirin V."/>
            <person name="Szebenyi C."/>
            <person name="Tomsovsky M."/>
            <person name="Tulloss R.E."/>
            <person name="Uehling J."/>
            <person name="Grigoriev I.V."/>
            <person name="Vagvolgyi C."/>
            <person name="Papp T."/>
            <person name="Martin F.M."/>
            <person name="Miettinen O."/>
            <person name="Hibbett D.S."/>
            <person name="Nagy L.G."/>
        </authorList>
    </citation>
    <scope>NUCLEOTIDE SEQUENCE [LARGE SCALE GENOMIC DNA]</scope>
    <source>
        <strain evidence="8 9">CBS 962.96</strain>
    </source>
</reference>
<dbReference type="SUPFAM" id="SSF103473">
    <property type="entry name" value="MFS general substrate transporter"/>
    <property type="match status" value="1"/>
</dbReference>
<protein>
    <submittedName>
        <fullName evidence="8">MFS general substrate transporter</fullName>
    </submittedName>
</protein>
<feature type="transmembrane region" description="Helical" evidence="6">
    <location>
        <begin position="294"/>
        <end position="314"/>
    </location>
</feature>
<gene>
    <name evidence="8" type="ORF">K435DRAFT_919971</name>
</gene>
<dbReference type="GO" id="GO:0022857">
    <property type="term" value="F:transmembrane transporter activity"/>
    <property type="evidence" value="ECO:0007669"/>
    <property type="project" value="InterPro"/>
</dbReference>
<dbReference type="GO" id="GO:0016020">
    <property type="term" value="C:membrane"/>
    <property type="evidence" value="ECO:0007669"/>
    <property type="project" value="UniProtKB-SubCell"/>
</dbReference>
<evidence type="ECO:0000256" key="4">
    <source>
        <dbReference type="ARBA" id="ARBA00022989"/>
    </source>
</evidence>
<dbReference type="EMBL" id="ML179076">
    <property type="protein sequence ID" value="THV02476.1"/>
    <property type="molecule type" value="Genomic_DNA"/>
</dbReference>
<feature type="transmembrane region" description="Helical" evidence="6">
    <location>
        <begin position="56"/>
        <end position="74"/>
    </location>
</feature>
<keyword evidence="9" id="KW-1185">Reference proteome</keyword>
<evidence type="ECO:0000256" key="3">
    <source>
        <dbReference type="ARBA" id="ARBA00022692"/>
    </source>
</evidence>
<evidence type="ECO:0000313" key="8">
    <source>
        <dbReference type="EMBL" id="THV02476.1"/>
    </source>
</evidence>
<evidence type="ECO:0000313" key="9">
    <source>
        <dbReference type="Proteomes" id="UP000297245"/>
    </source>
</evidence>
<dbReference type="Gene3D" id="1.20.1250.20">
    <property type="entry name" value="MFS general substrate transporter like domains"/>
    <property type="match status" value="1"/>
</dbReference>
<dbReference type="InterPro" id="IPR036259">
    <property type="entry name" value="MFS_trans_sf"/>
</dbReference>
<dbReference type="Pfam" id="PF07690">
    <property type="entry name" value="MFS_1"/>
    <property type="match status" value="1"/>
</dbReference>
<evidence type="ECO:0000259" key="7">
    <source>
        <dbReference type="PROSITE" id="PS50850"/>
    </source>
</evidence>
<comment type="subcellular location">
    <subcellularLocation>
        <location evidence="1">Membrane</location>
        <topology evidence="1">Multi-pass membrane protein</topology>
    </subcellularLocation>
</comment>
<dbReference type="InterPro" id="IPR011701">
    <property type="entry name" value="MFS"/>
</dbReference>
<feature type="transmembrane region" description="Helical" evidence="6">
    <location>
        <begin position="113"/>
        <end position="134"/>
    </location>
</feature>
<dbReference type="OrthoDB" id="419616at2759"/>